<keyword evidence="1" id="KW-1133">Transmembrane helix</keyword>
<accession>A0A9P5B4U4</accession>
<evidence type="ECO:0000313" key="3">
    <source>
        <dbReference type="Proteomes" id="UP000737391"/>
    </source>
</evidence>
<dbReference type="OrthoDB" id="5054182at2759"/>
<comment type="caution">
    <text evidence="2">The sequence shown here is derived from an EMBL/GenBank/DDBJ whole genome shotgun (WGS) entry which is preliminary data.</text>
</comment>
<keyword evidence="3" id="KW-1185">Reference proteome</keyword>
<evidence type="ECO:0000313" key="2">
    <source>
        <dbReference type="EMBL" id="KAF4495615.1"/>
    </source>
</evidence>
<proteinExistence type="predicted"/>
<dbReference type="AlphaFoldDB" id="A0A9P5B4U4"/>
<reference evidence="2" key="1">
    <citation type="submission" date="2020-01" db="EMBL/GenBank/DDBJ databases">
        <title>Identification and distribution of gene clusters putatively required for synthesis of sphingolipid metabolism inhibitors in phylogenetically diverse species of the filamentous fungus Fusarium.</title>
        <authorList>
            <person name="Kim H.-S."/>
            <person name="Busman M."/>
            <person name="Brown D.W."/>
            <person name="Divon H."/>
            <person name="Uhlig S."/>
            <person name="Proctor R.H."/>
        </authorList>
    </citation>
    <scope>NUCLEOTIDE SEQUENCE</scope>
    <source>
        <strain evidence="2">NRRL 31653</strain>
    </source>
</reference>
<evidence type="ECO:0000256" key="1">
    <source>
        <dbReference type="SAM" id="Phobius"/>
    </source>
</evidence>
<keyword evidence="1" id="KW-0812">Transmembrane</keyword>
<keyword evidence="1" id="KW-0472">Membrane</keyword>
<dbReference type="Proteomes" id="UP000737391">
    <property type="component" value="Unassembled WGS sequence"/>
</dbReference>
<sequence length="181" mass="19983">MTTDSLTVSRNTVIALSVVIPLVIIILLIVILWLYLTLRRFQSHESDEFPLRSSHSTTSMPTVYNVPRGFDPCFAVVGTKDSAKDFLEARGYKNPTGSYERAFGHFRVVCNPSLNDTGVHGVIMLDDASLSDKIGWAYTRKEVVFVGPDPVMPPCLPRSCTLGLVDPLPSLVKKVSSSFHI</sequence>
<organism evidence="2 3">
    <name type="scientific">Fusarium agapanthi</name>
    <dbReference type="NCBI Taxonomy" id="1803897"/>
    <lineage>
        <taxon>Eukaryota</taxon>
        <taxon>Fungi</taxon>
        <taxon>Dikarya</taxon>
        <taxon>Ascomycota</taxon>
        <taxon>Pezizomycotina</taxon>
        <taxon>Sordariomycetes</taxon>
        <taxon>Hypocreomycetidae</taxon>
        <taxon>Hypocreales</taxon>
        <taxon>Nectriaceae</taxon>
        <taxon>Fusarium</taxon>
        <taxon>Fusarium fujikuroi species complex</taxon>
    </lineage>
</organism>
<feature type="transmembrane region" description="Helical" evidence="1">
    <location>
        <begin position="12"/>
        <end position="36"/>
    </location>
</feature>
<protein>
    <submittedName>
        <fullName evidence="2">Uncharacterized protein</fullName>
    </submittedName>
</protein>
<dbReference type="EMBL" id="LUFC02000623">
    <property type="protein sequence ID" value="KAF4495615.1"/>
    <property type="molecule type" value="Genomic_DNA"/>
</dbReference>
<gene>
    <name evidence="2" type="ORF">FAGAP_8245</name>
</gene>
<name>A0A9P5B4U4_9HYPO</name>